<evidence type="ECO:0000256" key="12">
    <source>
        <dbReference type="PIRSR" id="PIRSR038994-3"/>
    </source>
</evidence>
<comment type="cofactor">
    <cofactor evidence="12">
        <name>a divalent metal cation</name>
        <dbReference type="ChEBI" id="CHEBI:60240"/>
    </cofactor>
    <text evidence="12">Binds 1 divalent metal cation per subunit.</text>
</comment>
<reference evidence="14" key="1">
    <citation type="journal article" date="2013" name="Int. J. Syst. Evol. Microbiol.">
        <title>Polycladomyces abyssicola gen. nov., sp. nov., a thermophilic filamentous bacterium isolated from hemipelagic sediment.</title>
        <authorList>
            <person name="Tsubouchi T."/>
            <person name="Shimane Y."/>
            <person name="Mori K."/>
            <person name="Usui K."/>
            <person name="Hiraki T."/>
            <person name="Tame A."/>
            <person name="Uematsu K."/>
            <person name="Maruyama T."/>
            <person name="Hatada Y."/>
        </authorList>
    </citation>
    <scope>NUCLEOTIDE SEQUENCE</scope>
    <source>
        <strain evidence="14">JIR-001</strain>
    </source>
</reference>
<feature type="binding site" evidence="12">
    <location>
        <position position="246"/>
    </location>
    <ligand>
        <name>Zn(2+)</name>
        <dbReference type="ChEBI" id="CHEBI:29105"/>
    </ligand>
</feature>
<evidence type="ECO:0000256" key="9">
    <source>
        <dbReference type="PIRNR" id="PIRNR038994"/>
    </source>
</evidence>
<evidence type="ECO:0000256" key="6">
    <source>
        <dbReference type="ARBA" id="ARBA00023277"/>
    </source>
</evidence>
<dbReference type="Gene3D" id="3.20.20.140">
    <property type="entry name" value="Metal-dependent hydrolases"/>
    <property type="match status" value="1"/>
</dbReference>
<feature type="binding site" evidence="11">
    <location>
        <position position="257"/>
    </location>
    <ligand>
        <name>substrate</name>
    </ligand>
</feature>
<dbReference type="Proteomes" id="UP000677436">
    <property type="component" value="Chromosome"/>
</dbReference>
<comment type="pathway">
    <text evidence="8">Amino-sugar metabolism; N-acetylneuraminate degradation; D-fructose 6-phosphate from N-acetylneuraminate: step 4/5.</text>
</comment>
<feature type="binding site" evidence="11">
    <location>
        <begin position="337"/>
        <end position="339"/>
    </location>
    <ligand>
        <name>substrate</name>
    </ligand>
</feature>
<dbReference type="CDD" id="cd00854">
    <property type="entry name" value="NagA"/>
    <property type="match status" value="1"/>
</dbReference>
<dbReference type="GO" id="GO:0008448">
    <property type="term" value="F:N-acetylglucosamine-6-phosphate deacetylase activity"/>
    <property type="evidence" value="ECO:0007669"/>
    <property type="project" value="UniProtKB-EC"/>
</dbReference>
<evidence type="ECO:0000313" key="15">
    <source>
        <dbReference type="Proteomes" id="UP000677436"/>
    </source>
</evidence>
<dbReference type="GO" id="GO:0006046">
    <property type="term" value="P:N-acetylglucosamine catabolic process"/>
    <property type="evidence" value="ECO:0007669"/>
    <property type="project" value="TreeGrafter"/>
</dbReference>
<proteinExistence type="inferred from homology"/>
<dbReference type="NCBIfam" id="TIGR00221">
    <property type="entry name" value="nagA"/>
    <property type="match status" value="1"/>
</dbReference>
<accession>A0A8D5UGA6</accession>
<evidence type="ECO:0000256" key="5">
    <source>
        <dbReference type="ARBA" id="ARBA00022801"/>
    </source>
</evidence>
<evidence type="ECO:0000256" key="2">
    <source>
        <dbReference type="ARBA" id="ARBA00011899"/>
    </source>
</evidence>
<dbReference type="PIRSF" id="PIRSF038994">
    <property type="entry name" value="NagA"/>
    <property type="match status" value="1"/>
</dbReference>
<dbReference type="AlphaFoldDB" id="A0A8D5UGA6"/>
<dbReference type="InterPro" id="IPR003764">
    <property type="entry name" value="GlcNAc_6-P_deAcase"/>
</dbReference>
<keyword evidence="15" id="KW-1185">Reference proteome</keyword>
<dbReference type="InterPro" id="IPR006680">
    <property type="entry name" value="Amidohydro-rel"/>
</dbReference>
<evidence type="ECO:0000256" key="1">
    <source>
        <dbReference type="ARBA" id="ARBA00010716"/>
    </source>
</evidence>
<dbReference type="SUPFAM" id="SSF51338">
    <property type="entry name" value="Composite domain of metallo-dependent hydrolases"/>
    <property type="match status" value="1"/>
</dbReference>
<evidence type="ECO:0000256" key="7">
    <source>
        <dbReference type="ARBA" id="ARBA00047647"/>
    </source>
</evidence>
<dbReference type="GO" id="GO:0046872">
    <property type="term" value="F:metal ion binding"/>
    <property type="evidence" value="ECO:0007669"/>
    <property type="project" value="UniProtKB-KW"/>
</dbReference>
<feature type="domain" description="Amidohydrolase-related" evidence="13">
    <location>
        <begin position="81"/>
        <end position="409"/>
    </location>
</feature>
<dbReference type="Pfam" id="PF01979">
    <property type="entry name" value="Amidohydro_1"/>
    <property type="match status" value="1"/>
</dbReference>
<evidence type="ECO:0000259" key="13">
    <source>
        <dbReference type="Pfam" id="PF01979"/>
    </source>
</evidence>
<evidence type="ECO:0000256" key="4">
    <source>
        <dbReference type="ARBA" id="ARBA00022723"/>
    </source>
</evidence>
<comment type="catalytic activity">
    <reaction evidence="7">
        <text>N-acetyl-D-glucosamine 6-phosphate + H2O = D-glucosamine 6-phosphate + acetate</text>
        <dbReference type="Rhea" id="RHEA:22936"/>
        <dbReference type="ChEBI" id="CHEBI:15377"/>
        <dbReference type="ChEBI" id="CHEBI:30089"/>
        <dbReference type="ChEBI" id="CHEBI:57513"/>
        <dbReference type="ChEBI" id="CHEBI:58725"/>
        <dbReference type="EC" id="3.5.1.25"/>
    </reaction>
</comment>
<dbReference type="PANTHER" id="PTHR11113">
    <property type="entry name" value="N-ACETYLGLUCOSAMINE-6-PHOSPHATE DEACETYLASE"/>
    <property type="match status" value="1"/>
</dbReference>
<evidence type="ECO:0000256" key="10">
    <source>
        <dbReference type="PIRSR" id="PIRSR038994-1"/>
    </source>
</evidence>
<feature type="binding site" evidence="11">
    <location>
        <begin position="249"/>
        <end position="250"/>
    </location>
    <ligand>
        <name>substrate</name>
    </ligand>
</feature>
<evidence type="ECO:0000256" key="8">
    <source>
        <dbReference type="ARBA" id="ARBA00060590"/>
    </source>
</evidence>
<protein>
    <recommendedName>
        <fullName evidence="3">N-acetylglucosamine-6-phosphate deacetylase</fullName>
        <ecNumber evidence="2">3.5.1.25</ecNumber>
    </recommendedName>
</protein>
<evidence type="ECO:0000256" key="3">
    <source>
        <dbReference type="ARBA" id="ARBA00018029"/>
    </source>
</evidence>
<dbReference type="FunFam" id="3.20.20.140:FF:000004">
    <property type="entry name" value="N-acetylglucosamine-6-phosphate deacetylase"/>
    <property type="match status" value="1"/>
</dbReference>
<dbReference type="PANTHER" id="PTHR11113:SF14">
    <property type="entry name" value="N-ACETYLGLUCOSAMINE-6-PHOSPHATE DEACETYLASE"/>
    <property type="match status" value="1"/>
</dbReference>
<dbReference type="SUPFAM" id="SSF51556">
    <property type="entry name" value="Metallo-dependent hydrolases"/>
    <property type="match status" value="1"/>
</dbReference>
<organism evidence="14 15">
    <name type="scientific">Polycladomyces abyssicola</name>
    <dbReference type="NCBI Taxonomy" id="1125966"/>
    <lineage>
        <taxon>Bacteria</taxon>
        <taxon>Bacillati</taxon>
        <taxon>Bacillota</taxon>
        <taxon>Bacilli</taxon>
        <taxon>Bacillales</taxon>
        <taxon>Thermoactinomycetaceae</taxon>
        <taxon>Polycladomyces</taxon>
    </lineage>
</organism>
<dbReference type="InterPro" id="IPR011059">
    <property type="entry name" value="Metal-dep_hydrolase_composite"/>
</dbReference>
<gene>
    <name evidence="14" type="ORF">JIR001_24830</name>
</gene>
<keyword evidence="5 9" id="KW-0378">Hydrolase</keyword>
<dbReference type="EMBL" id="AP024601">
    <property type="protein sequence ID" value="BCU82700.1"/>
    <property type="molecule type" value="Genomic_DNA"/>
</dbReference>
<feature type="binding site" evidence="12">
    <location>
        <position position="159"/>
    </location>
    <ligand>
        <name>Zn(2+)</name>
        <dbReference type="ChEBI" id="CHEBI:29105"/>
    </ligand>
</feature>
<feature type="binding site" evidence="11">
    <location>
        <position position="281"/>
    </location>
    <ligand>
        <name>substrate</name>
    </ligand>
</feature>
<sequence length="417" mass="45461">MTRYLQRVKLRENQVHPTGTGEVKGMVPSGEWSAICGRVVLADGILDDGMVVFQGERILYVGPYLEEYGKRGLVQKTTGFIWPGLIDVHVHGAGGADVMDGTPSSLRTMAKTLARHGVTGFLATTMTMDRPRLERALANVAAEAPRMREGAEILGVHLEGPWICPRHRGAQNPAYISDPRPEDAEWAWNASDGWLRWVTLAPERPGALELIQLFADRGVVVSAGHTGATYEEMQDAITAGVTHATHCFNAMTGLHHRQPGAVGAVLTDDRLTTEVIADGFHVHPAVIRLLAKVKDKDRLLLISDGIRAVGLPDGRYELGGLTVYAKEGKATLEDGGLAGSLLTMDAAVRNIARYAHIPLWKAVRMASLVPAKKLGLDDRMGSLEIGKWANIVMTDENCRVLRVWVKGRLIAEAEERE</sequence>
<feature type="binding site" evidence="12">
    <location>
        <position position="225"/>
    </location>
    <ligand>
        <name>Zn(2+)</name>
        <dbReference type="ChEBI" id="CHEBI:29105"/>
    </ligand>
</feature>
<name>A0A8D5UGA6_9BACL</name>
<dbReference type="KEGG" id="pabs:JIR001_24830"/>
<dbReference type="EC" id="3.5.1.25" evidence="2"/>
<keyword evidence="4 12" id="KW-0479">Metal-binding</keyword>
<feature type="binding site" evidence="11">
    <location>
        <position position="170"/>
    </location>
    <ligand>
        <name>substrate</name>
    </ligand>
</feature>
<dbReference type="Gene3D" id="2.30.40.10">
    <property type="entry name" value="Urease, subunit C, domain 1"/>
    <property type="match status" value="1"/>
</dbReference>
<dbReference type="InterPro" id="IPR032466">
    <property type="entry name" value="Metal_Hydrolase"/>
</dbReference>
<evidence type="ECO:0000313" key="14">
    <source>
        <dbReference type="EMBL" id="BCU82700.1"/>
    </source>
</evidence>
<evidence type="ECO:0000256" key="11">
    <source>
        <dbReference type="PIRSR" id="PIRSR038994-2"/>
    </source>
</evidence>
<keyword evidence="6 9" id="KW-0119">Carbohydrate metabolism</keyword>
<reference evidence="14" key="2">
    <citation type="journal article" date="2021" name="Microbiol. Resour. Announc.">
        <title>Complete Genome Sequence of Polycladomyces abyssicola JIR-001T, Isolated from Hemipelagic Sediment in Deep Seawater.</title>
        <authorList>
            <person name="Tsubouchi T."/>
            <person name="Kaneko Y."/>
        </authorList>
    </citation>
    <scope>NUCLEOTIDE SEQUENCE</scope>
    <source>
        <strain evidence="14">JIR-001</strain>
    </source>
</reference>
<feature type="active site" description="Proton donor/acceptor" evidence="10">
    <location>
        <position position="304"/>
    </location>
</feature>
<comment type="similarity">
    <text evidence="1 9">Belongs to the metallo-dependent hydrolases superfamily. NagA family.</text>
</comment>